<dbReference type="Gene3D" id="2.60.40.10">
    <property type="entry name" value="Immunoglobulins"/>
    <property type="match status" value="2"/>
</dbReference>
<reference evidence="3" key="1">
    <citation type="submission" date="2016-10" db="EMBL/GenBank/DDBJ databases">
        <authorList>
            <person name="Varghese N."/>
            <person name="Submissions S."/>
        </authorList>
    </citation>
    <scope>NUCLEOTIDE SEQUENCE [LARGE SCALE GENOMIC DNA]</scope>
    <source>
        <strain evidence="3">DSM 28881</strain>
    </source>
</reference>
<accession>A0A1I3N7D1</accession>
<dbReference type="InterPro" id="IPR049804">
    <property type="entry name" value="Choice_anch_L"/>
</dbReference>
<sequence length="776" mass="85373">MQKVIIFILMLSTAFVSAQNVVTDSQTYSAQQLIEDILIDSNCITNVQVTNVIGGNFGSTDKSYGYFDASGTTFPFQSGIVLSTGRLNNVNGPNTTLSDDNATNWLGDSDLETALNENNTTNATVIEFQFTATTTQISFNYIFASEEYQEGNSNTCQYSDLFGFLIRESGQLDYQNIALVPETQTPVKVTTVHPAIPGGCPAENQFYFGSWNNTTSPINFNGQTKVLSANAITTPNTTYQVKLVIADEQNYRYDSAVFLEAGSFELTTDLGPNLLSDTNNALCPNSSVTLDAFQSGNNTYAWFKDNVLLTSENNATLIAQESGVYNVEVTLENGCISYGQLIIEQQAPLNVSNTTLLQCDLDPDGITYFNLLEANIAITNGDNSLSIDGYYTSQTDAEQQINTITNPDNYQNTTTNQIIFAVITSNQSSCTTLSEITLSTANNTLPTYTVETCDDTVIDGYSTFNLNTIVTQIQTEVPTNATITFYSTLDNAFAESNPLPINFENTQQDMQTIIVRVKTDTNDCYALTEVQLDVLNTPMILANENISYCPDNYPENITLEGGILNDAPNNYNYQWLLNGVDINLNTASINVNQTGTYTVVISNPNGCSNTRDITVTTAQVPIIENIDVSEQTTNNTITVNLSNTGSFEFSLDTISFQNSNQFLNIPAGIHTVYVRESNGCGLIQQTIAILGFPKYFTPNGDIYNQYWKPVGITPDFNANLDIKIFDRYGKLLYVITPEAQGWDGTLNGQPLPTSDYWYQLQLKDGVVVKGHFTLKR</sequence>
<proteinExistence type="predicted"/>
<dbReference type="Proteomes" id="UP000199559">
    <property type="component" value="Unassembled WGS sequence"/>
</dbReference>
<dbReference type="InterPro" id="IPR013783">
    <property type="entry name" value="Ig-like_fold"/>
</dbReference>
<name>A0A1I3N7D1_9FLAO</name>
<evidence type="ECO:0000313" key="2">
    <source>
        <dbReference type="EMBL" id="SFJ04960.1"/>
    </source>
</evidence>
<evidence type="ECO:0000256" key="1">
    <source>
        <dbReference type="SAM" id="SignalP"/>
    </source>
</evidence>
<dbReference type="EMBL" id="FORM01000004">
    <property type="protein sequence ID" value="SFJ04960.1"/>
    <property type="molecule type" value="Genomic_DNA"/>
</dbReference>
<dbReference type="Pfam" id="PF13585">
    <property type="entry name" value="CHU_C"/>
    <property type="match status" value="1"/>
</dbReference>
<protein>
    <submittedName>
        <fullName evidence="2">Gliding motility-associated C-terminal domain-containing protein</fullName>
    </submittedName>
</protein>
<dbReference type="STRING" id="1144750.SAMN05443431_10437"/>
<keyword evidence="3" id="KW-1185">Reference proteome</keyword>
<feature type="chain" id="PRO_5011578190" evidence="1">
    <location>
        <begin position="19"/>
        <end position="776"/>
    </location>
</feature>
<dbReference type="RefSeq" id="WP_090839040.1">
    <property type="nucleotide sequence ID" value="NZ_FORM01000004.1"/>
</dbReference>
<evidence type="ECO:0000313" key="3">
    <source>
        <dbReference type="Proteomes" id="UP000199559"/>
    </source>
</evidence>
<dbReference type="InterPro" id="IPR026341">
    <property type="entry name" value="T9SS_type_B"/>
</dbReference>
<gene>
    <name evidence="2" type="ORF">SAMN05443431_10437</name>
</gene>
<keyword evidence="1" id="KW-0732">Signal</keyword>
<dbReference type="NCBIfam" id="TIGR04131">
    <property type="entry name" value="Bac_Flav_CTERM"/>
    <property type="match status" value="1"/>
</dbReference>
<dbReference type="AlphaFoldDB" id="A0A1I3N7D1"/>
<feature type="signal peptide" evidence="1">
    <location>
        <begin position="1"/>
        <end position="18"/>
    </location>
</feature>
<dbReference type="NCBIfam" id="NF038133">
    <property type="entry name" value="choice_anch_L"/>
    <property type="match status" value="1"/>
</dbReference>
<organism evidence="2 3">
    <name type="scientific">Olleya namhaensis</name>
    <dbReference type="NCBI Taxonomy" id="1144750"/>
    <lineage>
        <taxon>Bacteria</taxon>
        <taxon>Pseudomonadati</taxon>
        <taxon>Bacteroidota</taxon>
        <taxon>Flavobacteriia</taxon>
        <taxon>Flavobacteriales</taxon>
        <taxon>Flavobacteriaceae</taxon>
    </lineage>
</organism>